<protein>
    <submittedName>
        <fullName evidence="1">Uncharacterized protein</fullName>
    </submittedName>
</protein>
<organism evidence="1 2">
    <name type="scientific">Streptomyces johnsoniae</name>
    <dbReference type="NCBI Taxonomy" id="3075532"/>
    <lineage>
        <taxon>Bacteria</taxon>
        <taxon>Bacillati</taxon>
        <taxon>Actinomycetota</taxon>
        <taxon>Actinomycetes</taxon>
        <taxon>Kitasatosporales</taxon>
        <taxon>Streptomycetaceae</taxon>
        <taxon>Streptomyces</taxon>
    </lineage>
</organism>
<comment type="caution">
    <text evidence="1">The sequence shown here is derived from an EMBL/GenBank/DDBJ whole genome shotgun (WGS) entry which is preliminary data.</text>
</comment>
<dbReference type="Proteomes" id="UP001183615">
    <property type="component" value="Unassembled WGS sequence"/>
</dbReference>
<reference evidence="2" key="1">
    <citation type="submission" date="2023-07" db="EMBL/GenBank/DDBJ databases">
        <title>30 novel species of actinomycetes from the DSMZ collection.</title>
        <authorList>
            <person name="Nouioui I."/>
        </authorList>
    </citation>
    <scope>NUCLEOTIDE SEQUENCE [LARGE SCALE GENOMIC DNA]</scope>
    <source>
        <strain evidence="2">DSM 41886</strain>
    </source>
</reference>
<dbReference type="RefSeq" id="WP_311614899.1">
    <property type="nucleotide sequence ID" value="NZ_JAVREV010000001.1"/>
</dbReference>
<proteinExistence type="predicted"/>
<evidence type="ECO:0000313" key="1">
    <source>
        <dbReference type="EMBL" id="MDT0441261.1"/>
    </source>
</evidence>
<accession>A0ABU2RWY6</accession>
<evidence type="ECO:0000313" key="2">
    <source>
        <dbReference type="Proteomes" id="UP001183615"/>
    </source>
</evidence>
<gene>
    <name evidence="1" type="ORF">RM779_01415</name>
</gene>
<sequence length="174" mass="19303">MPDVHHALGGMEIEPRPDPQADFEDEYMALMLFDLGKEPDAYASLTAANEVYTYVAVDAAVNHDWGTNEERRFAVQERIPLAGPLAVSLRAGLTEMVFGAFEHDSQATAEDQATREYERSLNYYRDVVVTGAVDEALARGDYGLSDEEERAVRNGAKDHFLGSFNNGIDRTGRN</sequence>
<keyword evidence="2" id="KW-1185">Reference proteome</keyword>
<dbReference type="EMBL" id="JAVREV010000001">
    <property type="protein sequence ID" value="MDT0441261.1"/>
    <property type="molecule type" value="Genomic_DNA"/>
</dbReference>
<name>A0ABU2RWY6_9ACTN</name>